<accession>A0ABT9H5X6</accession>
<gene>
    <name evidence="2" type="ORF">Q9K01_03530</name>
</gene>
<dbReference type="EMBL" id="JAVAIL010000001">
    <property type="protein sequence ID" value="MDP4538691.1"/>
    <property type="molecule type" value="Genomic_DNA"/>
</dbReference>
<feature type="transmembrane region" description="Helical" evidence="1">
    <location>
        <begin position="6"/>
        <end position="27"/>
    </location>
</feature>
<feature type="transmembrane region" description="Helical" evidence="1">
    <location>
        <begin position="110"/>
        <end position="136"/>
    </location>
</feature>
<evidence type="ECO:0008006" key="4">
    <source>
        <dbReference type="Google" id="ProtNLM"/>
    </source>
</evidence>
<keyword evidence="3" id="KW-1185">Reference proteome</keyword>
<evidence type="ECO:0000256" key="1">
    <source>
        <dbReference type="SAM" id="Phobius"/>
    </source>
</evidence>
<keyword evidence="1" id="KW-0812">Transmembrane</keyword>
<name>A0ABT9H5X6_9SPHN</name>
<feature type="transmembrane region" description="Helical" evidence="1">
    <location>
        <begin position="48"/>
        <end position="68"/>
    </location>
</feature>
<feature type="transmembrane region" description="Helical" evidence="1">
    <location>
        <begin position="174"/>
        <end position="196"/>
    </location>
</feature>
<keyword evidence="1" id="KW-1133">Transmembrane helix</keyword>
<feature type="transmembrane region" description="Helical" evidence="1">
    <location>
        <begin position="80"/>
        <end position="98"/>
    </location>
</feature>
<feature type="transmembrane region" description="Helical" evidence="1">
    <location>
        <begin position="142"/>
        <end position="162"/>
    </location>
</feature>
<comment type="caution">
    <text evidence="2">The sequence shown here is derived from an EMBL/GenBank/DDBJ whole genome shotgun (WGS) entry which is preliminary data.</text>
</comment>
<evidence type="ECO:0000313" key="3">
    <source>
        <dbReference type="Proteomes" id="UP001235664"/>
    </source>
</evidence>
<evidence type="ECO:0000313" key="2">
    <source>
        <dbReference type="EMBL" id="MDP4538691.1"/>
    </source>
</evidence>
<keyword evidence="1" id="KW-0472">Membrane</keyword>
<proteinExistence type="predicted"/>
<protein>
    <recommendedName>
        <fullName evidence="4">GDT1 family protein</fullName>
    </recommendedName>
</protein>
<sequence length="197" mass="20234">MHADHATRAAMTASLIFAMVAAFLAGIGARDQLIVARLSGHFGGSRPVLAVALACAALSAAALAWAGWRVETLISDAAETMLVAFALAAASLELFWRNREAPAREPTRSLAALAIVLLSRQLGDGARFCIFAIAAATASPQMAALGGALGGGAALAMGWMLGYSLERRVPLRKIRVAIGSITLATALVIALTARGIV</sequence>
<organism evidence="2 3">
    <name type="scientific">Qipengyuania benthica</name>
    <dbReference type="NCBI Taxonomy" id="3067651"/>
    <lineage>
        <taxon>Bacteria</taxon>
        <taxon>Pseudomonadati</taxon>
        <taxon>Pseudomonadota</taxon>
        <taxon>Alphaproteobacteria</taxon>
        <taxon>Sphingomonadales</taxon>
        <taxon>Erythrobacteraceae</taxon>
        <taxon>Qipengyuania</taxon>
    </lineage>
</organism>
<dbReference type="Proteomes" id="UP001235664">
    <property type="component" value="Unassembled WGS sequence"/>
</dbReference>
<reference evidence="2 3" key="1">
    <citation type="submission" date="2023-08" db="EMBL/GenBank/DDBJ databases">
        <title>genomic of DY56.</title>
        <authorList>
            <person name="Wang Y."/>
        </authorList>
    </citation>
    <scope>NUCLEOTIDE SEQUENCE [LARGE SCALE GENOMIC DNA]</scope>
    <source>
        <strain evidence="2 3">DY56-A-20</strain>
    </source>
</reference>